<dbReference type="Gene3D" id="3.30.1540.10">
    <property type="entry name" value="formyl-coa transferase, domain 3"/>
    <property type="match status" value="2"/>
</dbReference>
<dbReference type="EMBL" id="CP059491">
    <property type="protein sequence ID" value="QMT00983.1"/>
    <property type="molecule type" value="Genomic_DNA"/>
</dbReference>
<keyword evidence="1" id="KW-0808">Transferase</keyword>
<dbReference type="PANTHER" id="PTHR48228:SF5">
    <property type="entry name" value="ALPHA-METHYLACYL-COA RACEMASE"/>
    <property type="match status" value="1"/>
</dbReference>
<dbReference type="InterPro" id="IPR023606">
    <property type="entry name" value="CoA-Trfase_III_dom_1_sf"/>
</dbReference>
<dbReference type="KEGG" id="gji:H1R19_19280"/>
<proteinExistence type="predicted"/>
<dbReference type="InterPro" id="IPR044855">
    <property type="entry name" value="CoA-Trfase_III_dom3_sf"/>
</dbReference>
<protein>
    <submittedName>
        <fullName evidence="1">CoA transferase</fullName>
    </submittedName>
</protein>
<keyword evidence="2" id="KW-1185">Reference proteome</keyword>
<dbReference type="SUPFAM" id="SSF89796">
    <property type="entry name" value="CoA-transferase family III (CaiB/BaiF)"/>
    <property type="match status" value="2"/>
</dbReference>
<dbReference type="GO" id="GO:0016740">
    <property type="term" value="F:transferase activity"/>
    <property type="evidence" value="ECO:0007669"/>
    <property type="project" value="UniProtKB-KW"/>
</dbReference>
<sequence>MTTTIPTNSEASLSEAPEHLWLEGLAVATAGESAAVRIAGRVLAQFGALVHDLSTLRDDAAPAWEQIDIVLTDRVQSPCALPCGAGGSAADHLAYATAHNRSVWVTLSAYGLSSDRADRFASNMTLLAAGGILGHSRIGEDQPPTVPAGSLGLNLAGHVMAAAALHGLHARRTEGHPVHVDVSAQAAIISTGLTLEMAHALSNCPDQGGSSRYGAPTGFFDCADGAIYVVVLEQHQWAGFQKALAPALDGIATLEEARNRSAEVNSTLEQWLSTRTAAETEQVLQSFGVPCTRVNTASEFIARSRSAGRPFDVNGAGARALPGLVETVGGKHSDHGAAGAIPLGSLRILDAGHVLAVPLAGAWLGAMGARVTKLEDPKRLDVYRRRGPFADGVPGLNRSAYFNHINFCKETLDVTTGHGEDTVDLASFDVVLNNLSRHRAERLGVDGESVFADTSARLVIASSGFGRAGAWSEYRAYGHNIHAFAGLVAASRDARGRMADVGTPWADPLSSVGIATWVLAWSLADDHTSSTSVDFSMAELICAQIADVADPDSTDVPSSANEIREFFLRIPGSDRLLAVTLNDASEAQRFELTVGYDLPKLLTTTELVDLPWQSAPDADTLERALLAAGLSVSLVHTAHDLADDQFVRSTGLYQPVKSPTLGEYEVTGLPWVLSDAARPILKAAPERPGSESI</sequence>
<evidence type="ECO:0000313" key="2">
    <source>
        <dbReference type="Proteomes" id="UP000515663"/>
    </source>
</evidence>
<dbReference type="PANTHER" id="PTHR48228">
    <property type="entry name" value="SUCCINYL-COA--D-CITRAMALATE COA-TRANSFERASE"/>
    <property type="match status" value="1"/>
</dbReference>
<dbReference type="RefSeq" id="WP_219849844.1">
    <property type="nucleotide sequence ID" value="NZ_CP059491.1"/>
</dbReference>
<dbReference type="InterPro" id="IPR003673">
    <property type="entry name" value="CoA-Trfase_fam_III"/>
</dbReference>
<dbReference type="InterPro" id="IPR050509">
    <property type="entry name" value="CoA-transferase_III"/>
</dbReference>
<dbReference type="Pfam" id="PF02515">
    <property type="entry name" value="CoA_transf_3"/>
    <property type="match status" value="2"/>
</dbReference>
<dbReference type="AlphaFoldDB" id="A0A7D7LQQ8"/>
<dbReference type="Gene3D" id="3.40.50.10540">
    <property type="entry name" value="Crotonobetainyl-coa:carnitine coa-transferase, domain 1"/>
    <property type="match status" value="3"/>
</dbReference>
<dbReference type="Proteomes" id="UP000515663">
    <property type="component" value="Chromosome"/>
</dbReference>
<reference evidence="2" key="1">
    <citation type="submission" date="2020-07" db="EMBL/GenBank/DDBJ databases">
        <title>novel species isolated from the respiratory tract of Marmot.</title>
        <authorList>
            <person name="Zhang G."/>
        </authorList>
    </citation>
    <scope>NUCLEOTIDE SEQUENCE [LARGE SCALE GENOMIC DNA]</scope>
    <source>
        <strain evidence="2">686</strain>
    </source>
</reference>
<gene>
    <name evidence="1" type="ORF">H1R19_19280</name>
</gene>
<evidence type="ECO:0000313" key="1">
    <source>
        <dbReference type="EMBL" id="QMT00983.1"/>
    </source>
</evidence>
<organism evidence="1 2">
    <name type="scientific">Gordonia jinghuaiqii</name>
    <dbReference type="NCBI Taxonomy" id="2758710"/>
    <lineage>
        <taxon>Bacteria</taxon>
        <taxon>Bacillati</taxon>
        <taxon>Actinomycetota</taxon>
        <taxon>Actinomycetes</taxon>
        <taxon>Mycobacteriales</taxon>
        <taxon>Gordoniaceae</taxon>
        <taxon>Gordonia</taxon>
    </lineage>
</organism>
<name>A0A7D7LQQ8_9ACTN</name>
<accession>A0A7D7LQQ8</accession>